<dbReference type="SMART" id="SM00066">
    <property type="entry name" value="GAL4"/>
    <property type="match status" value="1"/>
</dbReference>
<dbReference type="PROSITE" id="PS00463">
    <property type="entry name" value="ZN2_CY6_FUNGAL_1"/>
    <property type="match status" value="1"/>
</dbReference>
<dbReference type="PANTHER" id="PTHR37534">
    <property type="entry name" value="TRANSCRIPTIONAL ACTIVATOR PROTEIN UGA3"/>
    <property type="match status" value="1"/>
</dbReference>
<dbReference type="PANTHER" id="PTHR37534:SF39">
    <property type="entry name" value="TRANSCRIPTION FACTOR DOMAIN-CONTAINING PROTEIN"/>
    <property type="match status" value="1"/>
</dbReference>
<protein>
    <recommendedName>
        <fullName evidence="6">Zn(2)-C6 fungal-type domain-containing protein</fullName>
    </recommendedName>
</protein>
<reference evidence="7 8" key="1">
    <citation type="submission" date="2024-07" db="EMBL/GenBank/DDBJ databases">
        <title>Section-level genome sequencing and comparative genomics of Aspergillus sections Usti and Cavernicolus.</title>
        <authorList>
            <consortium name="Lawrence Berkeley National Laboratory"/>
            <person name="Nybo J.L."/>
            <person name="Vesth T.C."/>
            <person name="Theobald S."/>
            <person name="Frisvad J.C."/>
            <person name="Larsen T.O."/>
            <person name="Kjaerboelling I."/>
            <person name="Rothschild-Mancinelli K."/>
            <person name="Lyhne E.K."/>
            <person name="Kogle M.E."/>
            <person name="Barry K."/>
            <person name="Clum A."/>
            <person name="Na H."/>
            <person name="Ledsgaard L."/>
            <person name="Lin J."/>
            <person name="Lipzen A."/>
            <person name="Kuo A."/>
            <person name="Riley R."/>
            <person name="Mondo S."/>
            <person name="Labutti K."/>
            <person name="Haridas S."/>
            <person name="Pangalinan J."/>
            <person name="Salamov A.A."/>
            <person name="Simmons B.A."/>
            <person name="Magnuson J.K."/>
            <person name="Chen J."/>
            <person name="Drula E."/>
            <person name="Henrissat B."/>
            <person name="Wiebenga A."/>
            <person name="Lubbers R.J."/>
            <person name="Gomes A.C."/>
            <person name="Makela M.R."/>
            <person name="Stajich J."/>
            <person name="Grigoriev I.V."/>
            <person name="Mortensen U.H."/>
            <person name="De Vries R.P."/>
            <person name="Baker S.E."/>
            <person name="Andersen M.R."/>
        </authorList>
    </citation>
    <scope>NUCLEOTIDE SEQUENCE [LARGE SCALE GENOMIC DNA]</scope>
    <source>
        <strain evidence="7 8">CBS 588.65</strain>
    </source>
</reference>
<keyword evidence="2" id="KW-0805">Transcription regulation</keyword>
<evidence type="ECO:0000259" key="6">
    <source>
        <dbReference type="PROSITE" id="PS00463"/>
    </source>
</evidence>
<dbReference type="InterPro" id="IPR021858">
    <property type="entry name" value="Fun_TF"/>
</dbReference>
<feature type="domain" description="Zn(2)-C6 fungal-type" evidence="6">
    <location>
        <begin position="4"/>
        <end position="32"/>
    </location>
</feature>
<organism evidence="7 8">
    <name type="scientific">Aspergillus granulosus</name>
    <dbReference type="NCBI Taxonomy" id="176169"/>
    <lineage>
        <taxon>Eukaryota</taxon>
        <taxon>Fungi</taxon>
        <taxon>Dikarya</taxon>
        <taxon>Ascomycota</taxon>
        <taxon>Pezizomycotina</taxon>
        <taxon>Eurotiomycetes</taxon>
        <taxon>Eurotiomycetidae</taxon>
        <taxon>Eurotiales</taxon>
        <taxon>Aspergillaceae</taxon>
        <taxon>Aspergillus</taxon>
        <taxon>Aspergillus subgen. Nidulantes</taxon>
    </lineage>
</organism>
<evidence type="ECO:0000313" key="8">
    <source>
        <dbReference type="Proteomes" id="UP001610334"/>
    </source>
</evidence>
<dbReference type="SUPFAM" id="SSF57701">
    <property type="entry name" value="Zn2/Cys6 DNA-binding domain"/>
    <property type="match status" value="1"/>
</dbReference>
<comment type="caution">
    <text evidence="7">The sequence shown here is derived from an EMBL/GenBank/DDBJ whole genome shotgun (WGS) entry which is preliminary data.</text>
</comment>
<dbReference type="EMBL" id="JBFXLT010000097">
    <property type="protein sequence ID" value="KAL2809056.1"/>
    <property type="molecule type" value="Genomic_DNA"/>
</dbReference>
<keyword evidence="3" id="KW-0238">DNA-binding</keyword>
<keyword evidence="8" id="KW-1185">Reference proteome</keyword>
<gene>
    <name evidence="7" type="ORF">BJX63DRAFT_406951</name>
</gene>
<name>A0ABR4H0S4_9EURO</name>
<dbReference type="Pfam" id="PF00172">
    <property type="entry name" value="Zn_clus"/>
    <property type="match status" value="1"/>
</dbReference>
<comment type="subcellular location">
    <subcellularLocation>
        <location evidence="1">Nucleus</location>
    </subcellularLocation>
</comment>
<evidence type="ECO:0000256" key="5">
    <source>
        <dbReference type="ARBA" id="ARBA00023242"/>
    </source>
</evidence>
<sequence>MARSCGTCRDRRISCDRATPTCAQCARSNRVCKGYGMRLSWPKASDGRRAAVAGPPHHRRAGRQLLSSSLVNVSDFDIKLHYHLSSSFPSDNASLSLTVPVPFTSIVVTDTDGQLFEYFESTASRSLAILGHDPVGLGRTLIRMALANTSPSSAAVRYSLLGLSSLHRHGLQAHCFEFKISAIKALNEATHAEIGPAEALQHVAAGMLLCSFEIHKASCTSSQWRWFITGVKHVLNASALLPFRQDCVFCVLMDWVFYHETLGRFSVLHWRPAVQLEEHPRSAVCSCADNLPPTPTNTLLRLFRLGCYSLATNRDLGPAIEPLRDVARAIQHLPIPDDPDPTFELFQLSILIYFNRITSSALEPQGTTQSRIQRGLAIFGTLHSCPRQFPLFIIGCEARTEEERRTILELIDRTQKSASSRSTFIVGELTNRVWVQDDLAGDEELGYREKMDAIVSVCSLLPTFV</sequence>
<dbReference type="Proteomes" id="UP001610334">
    <property type="component" value="Unassembled WGS sequence"/>
</dbReference>
<evidence type="ECO:0000256" key="3">
    <source>
        <dbReference type="ARBA" id="ARBA00023125"/>
    </source>
</evidence>
<keyword evidence="5" id="KW-0539">Nucleus</keyword>
<dbReference type="CDD" id="cd00067">
    <property type="entry name" value="GAL4"/>
    <property type="match status" value="1"/>
</dbReference>
<accession>A0ABR4H0S4</accession>
<evidence type="ECO:0000313" key="7">
    <source>
        <dbReference type="EMBL" id="KAL2809056.1"/>
    </source>
</evidence>
<proteinExistence type="predicted"/>
<dbReference type="Gene3D" id="4.10.240.10">
    <property type="entry name" value="Zn(2)-C6 fungal-type DNA-binding domain"/>
    <property type="match status" value="1"/>
</dbReference>
<dbReference type="InterPro" id="IPR036864">
    <property type="entry name" value="Zn2-C6_fun-type_DNA-bd_sf"/>
</dbReference>
<evidence type="ECO:0000256" key="4">
    <source>
        <dbReference type="ARBA" id="ARBA00023163"/>
    </source>
</evidence>
<evidence type="ECO:0000256" key="2">
    <source>
        <dbReference type="ARBA" id="ARBA00023015"/>
    </source>
</evidence>
<evidence type="ECO:0000256" key="1">
    <source>
        <dbReference type="ARBA" id="ARBA00004123"/>
    </source>
</evidence>
<dbReference type="Pfam" id="PF11951">
    <property type="entry name" value="Fungal_trans_2"/>
    <property type="match status" value="2"/>
</dbReference>
<dbReference type="InterPro" id="IPR001138">
    <property type="entry name" value="Zn2Cys6_DnaBD"/>
</dbReference>
<keyword evidence="4" id="KW-0804">Transcription</keyword>